<dbReference type="AlphaFoldDB" id="A0A0X4ENP7"/>
<sequence length="73" mass="8487">MKLLKMQHGLMHVTLLLGLVFGLRKMLYNMHNQHINTLLKAAPRLWMQTDNVMLSQRRQAIALSSFPVKQIMS</sequence>
<protein>
    <submittedName>
        <fullName evidence="1">Uncharacterized protein</fullName>
    </submittedName>
</protein>
<name>A0A0X4ENP7_9ENTR</name>
<dbReference type="EMBL" id="LRCR01000019">
    <property type="protein sequence ID" value="KUQ83312.1"/>
    <property type="molecule type" value="Genomic_DNA"/>
</dbReference>
<proteinExistence type="predicted"/>
<dbReference type="Proteomes" id="UP000064715">
    <property type="component" value="Unassembled WGS sequence"/>
</dbReference>
<reference evidence="2" key="1">
    <citation type="submission" date="2016-01" db="EMBL/GenBank/DDBJ databases">
        <title>WGS of SAMN04407783.</title>
        <authorList>
            <person name="Adams M."/>
            <person name="Sutton G."/>
            <person name="Nelson K."/>
            <person name="Thaden J."/>
            <person name="Fowler V."/>
            <person name="Mccorrison J."/>
            <person name="Sanka R."/>
            <person name="Brinkac L."/>
            <person name="Nierman W."/>
        </authorList>
    </citation>
    <scope>NUCLEOTIDE SEQUENCE [LARGE SCALE GENOMIC DNA]</scope>
    <source>
        <strain evidence="2">GN04363</strain>
    </source>
</reference>
<keyword evidence="2" id="KW-1185">Reference proteome</keyword>
<gene>
    <name evidence="1" type="ORF">AWI28_17025</name>
</gene>
<evidence type="ECO:0000313" key="1">
    <source>
        <dbReference type="EMBL" id="KUQ83312.1"/>
    </source>
</evidence>
<comment type="caution">
    <text evidence="1">The sequence shown here is derived from an EMBL/GenBank/DDBJ whole genome shotgun (WGS) entry which is preliminary data.</text>
</comment>
<evidence type="ECO:0000313" key="2">
    <source>
        <dbReference type="Proteomes" id="UP000064715"/>
    </source>
</evidence>
<accession>A0A0X4ENP7</accession>
<organism evidence="1 2">
    <name type="scientific">Enterobacter genomosp. O</name>
    <dbReference type="NCBI Taxonomy" id="2364150"/>
    <lineage>
        <taxon>Bacteria</taxon>
        <taxon>Pseudomonadati</taxon>
        <taxon>Pseudomonadota</taxon>
        <taxon>Gammaproteobacteria</taxon>
        <taxon>Enterobacterales</taxon>
        <taxon>Enterobacteriaceae</taxon>
        <taxon>Enterobacter</taxon>
        <taxon>Enterobacter cloacae complex</taxon>
        <taxon>Enterobacter cloacae complex clade O</taxon>
    </lineage>
</organism>